<protein>
    <submittedName>
        <fullName evidence="1">Uncharacterized protein</fullName>
    </submittedName>
</protein>
<dbReference type="HOGENOM" id="CLU_2637740_0_0_1"/>
<evidence type="ECO:0000313" key="1">
    <source>
        <dbReference type="EMBL" id="KDQ06230.1"/>
    </source>
</evidence>
<dbReference type="AlphaFoldDB" id="A0A067LVD6"/>
<organism evidence="1 2">
    <name type="scientific">Botryobasidium botryosum (strain FD-172 SS1)</name>
    <dbReference type="NCBI Taxonomy" id="930990"/>
    <lineage>
        <taxon>Eukaryota</taxon>
        <taxon>Fungi</taxon>
        <taxon>Dikarya</taxon>
        <taxon>Basidiomycota</taxon>
        <taxon>Agaricomycotina</taxon>
        <taxon>Agaricomycetes</taxon>
        <taxon>Cantharellales</taxon>
        <taxon>Botryobasidiaceae</taxon>
        <taxon>Botryobasidium</taxon>
    </lineage>
</organism>
<accession>A0A067LVD6</accession>
<dbReference type="InParanoid" id="A0A067LVD6"/>
<sequence>MGTVSSCLGAIKSVCSKCFHPTSLDKQLQGYPAPHTQPTDYFDLIGTPQDICGMTLRRTFGFSMVPSIGQRPPDLHA</sequence>
<keyword evidence="2" id="KW-1185">Reference proteome</keyword>
<dbReference type="EMBL" id="KL198147">
    <property type="protein sequence ID" value="KDQ06230.1"/>
    <property type="molecule type" value="Genomic_DNA"/>
</dbReference>
<gene>
    <name evidence="1" type="ORF">BOTBODRAFT_263764</name>
</gene>
<reference evidence="2" key="1">
    <citation type="journal article" date="2014" name="Proc. Natl. Acad. Sci. U.S.A.">
        <title>Extensive sampling of basidiomycete genomes demonstrates inadequacy of the white-rot/brown-rot paradigm for wood decay fungi.</title>
        <authorList>
            <person name="Riley R."/>
            <person name="Salamov A.A."/>
            <person name="Brown D.W."/>
            <person name="Nagy L.G."/>
            <person name="Floudas D."/>
            <person name="Held B.W."/>
            <person name="Levasseur A."/>
            <person name="Lombard V."/>
            <person name="Morin E."/>
            <person name="Otillar R."/>
            <person name="Lindquist E.A."/>
            <person name="Sun H."/>
            <person name="LaButti K.M."/>
            <person name="Schmutz J."/>
            <person name="Jabbour D."/>
            <person name="Luo H."/>
            <person name="Baker S.E."/>
            <person name="Pisabarro A.G."/>
            <person name="Walton J.D."/>
            <person name="Blanchette R.A."/>
            <person name="Henrissat B."/>
            <person name="Martin F."/>
            <person name="Cullen D."/>
            <person name="Hibbett D.S."/>
            <person name="Grigoriev I.V."/>
        </authorList>
    </citation>
    <scope>NUCLEOTIDE SEQUENCE [LARGE SCALE GENOMIC DNA]</scope>
    <source>
        <strain evidence="2">FD-172 SS1</strain>
    </source>
</reference>
<name>A0A067LVD6_BOTB1</name>
<proteinExistence type="predicted"/>
<dbReference type="Proteomes" id="UP000027195">
    <property type="component" value="Unassembled WGS sequence"/>
</dbReference>
<evidence type="ECO:0000313" key="2">
    <source>
        <dbReference type="Proteomes" id="UP000027195"/>
    </source>
</evidence>